<evidence type="ECO:0000259" key="7">
    <source>
        <dbReference type="PROSITE" id="PS50801"/>
    </source>
</evidence>
<organism evidence="8 9">
    <name type="scientific">Candidatus Carbonibacillus altaicus</name>
    <dbReference type="NCBI Taxonomy" id="2163959"/>
    <lineage>
        <taxon>Bacteria</taxon>
        <taxon>Bacillati</taxon>
        <taxon>Bacillota</taxon>
        <taxon>Bacilli</taxon>
        <taxon>Bacillales</taxon>
        <taxon>Candidatus Carbonibacillus</taxon>
    </lineage>
</organism>
<feature type="domain" description="STAS" evidence="7">
    <location>
        <begin position="3"/>
        <end position="113"/>
    </location>
</feature>
<dbReference type="GO" id="GO:0043856">
    <property type="term" value="F:anti-sigma factor antagonist activity"/>
    <property type="evidence" value="ECO:0007669"/>
    <property type="project" value="InterPro"/>
</dbReference>
<dbReference type="GO" id="GO:0030435">
    <property type="term" value="P:sporulation resulting in formation of a cellular spore"/>
    <property type="evidence" value="ECO:0007669"/>
    <property type="project" value="UniProtKB-KW"/>
</dbReference>
<name>A0A2R6XXA3_9BACL</name>
<dbReference type="InterPro" id="IPR002645">
    <property type="entry name" value="STAS_dom"/>
</dbReference>
<evidence type="ECO:0000256" key="4">
    <source>
        <dbReference type="ARBA" id="ARBA00022553"/>
    </source>
</evidence>
<sequence length="116" mass="12552">MALSIMSERHGRVMVSRLVGEFDQQSAVLVRDTLEQAILVESIDHLVLNLSGLTFMDSTGIGVLLGRYKQITQRGGRIVVCGLSPTIARLFELSGLSKIMIIAPSEEDALQVLGVA</sequence>
<gene>
    <name evidence="8" type="ORF">BSOLF_0799</name>
</gene>
<evidence type="ECO:0000256" key="2">
    <source>
        <dbReference type="ARBA" id="ARBA00009013"/>
    </source>
</evidence>
<dbReference type="PROSITE" id="PS50801">
    <property type="entry name" value="STAS"/>
    <property type="match status" value="1"/>
</dbReference>
<comment type="caution">
    <text evidence="8">The sequence shown here is derived from an EMBL/GenBank/DDBJ whole genome shotgun (WGS) entry which is preliminary data.</text>
</comment>
<dbReference type="PANTHER" id="PTHR33495:SF2">
    <property type="entry name" value="ANTI-SIGMA FACTOR ANTAGONIST TM_1081-RELATED"/>
    <property type="match status" value="1"/>
</dbReference>
<dbReference type="InterPro" id="IPR014237">
    <property type="entry name" value="Anti-sigma_F_ant"/>
</dbReference>
<evidence type="ECO:0000313" key="9">
    <source>
        <dbReference type="Proteomes" id="UP000244338"/>
    </source>
</evidence>
<dbReference type="SUPFAM" id="SSF52091">
    <property type="entry name" value="SpoIIaa-like"/>
    <property type="match status" value="1"/>
</dbReference>
<evidence type="ECO:0000256" key="6">
    <source>
        <dbReference type="RuleBase" id="RU003749"/>
    </source>
</evidence>
<dbReference type="PANTHER" id="PTHR33495">
    <property type="entry name" value="ANTI-SIGMA FACTOR ANTAGONIST TM_1081-RELATED-RELATED"/>
    <property type="match status" value="1"/>
</dbReference>
<keyword evidence="4" id="KW-0597">Phosphoprotein</keyword>
<dbReference type="NCBIfam" id="TIGR00377">
    <property type="entry name" value="ant_ant_sig"/>
    <property type="match status" value="1"/>
</dbReference>
<evidence type="ECO:0000313" key="8">
    <source>
        <dbReference type="EMBL" id="PTQ55047.1"/>
    </source>
</evidence>
<proteinExistence type="inferred from homology"/>
<dbReference type="AlphaFoldDB" id="A0A2R6XXA3"/>
<dbReference type="Pfam" id="PF01740">
    <property type="entry name" value="STAS"/>
    <property type="match status" value="1"/>
</dbReference>
<dbReference type="NCBIfam" id="TIGR02886">
    <property type="entry name" value="spore_II_AA"/>
    <property type="match status" value="1"/>
</dbReference>
<dbReference type="GO" id="GO:0045152">
    <property type="term" value="F:antisigma factor binding"/>
    <property type="evidence" value="ECO:0007669"/>
    <property type="project" value="InterPro"/>
</dbReference>
<dbReference type="Gene3D" id="3.30.750.24">
    <property type="entry name" value="STAS domain"/>
    <property type="match status" value="1"/>
</dbReference>
<comment type="similarity">
    <text evidence="2 6">Belongs to the anti-sigma-factor antagonist family.</text>
</comment>
<dbReference type="Proteomes" id="UP000244338">
    <property type="component" value="Unassembled WGS sequence"/>
</dbReference>
<keyword evidence="5" id="KW-0749">Sporulation</keyword>
<dbReference type="InterPro" id="IPR003658">
    <property type="entry name" value="Anti-sigma_ant"/>
</dbReference>
<accession>A0A2R6XXA3</accession>
<dbReference type="InterPro" id="IPR036513">
    <property type="entry name" value="STAS_dom_sf"/>
</dbReference>
<dbReference type="CDD" id="cd07043">
    <property type="entry name" value="STAS_anti-anti-sigma_factors"/>
    <property type="match status" value="1"/>
</dbReference>
<evidence type="ECO:0000256" key="3">
    <source>
        <dbReference type="ARBA" id="ARBA00020784"/>
    </source>
</evidence>
<protein>
    <recommendedName>
        <fullName evidence="3 6">Anti-sigma F factor antagonist</fullName>
    </recommendedName>
    <alternativeName>
        <fullName evidence="6">Stage II sporulation protein</fullName>
    </alternativeName>
</protein>
<dbReference type="EMBL" id="PEBX01000221">
    <property type="protein sequence ID" value="PTQ55047.1"/>
    <property type="molecule type" value="Genomic_DNA"/>
</dbReference>
<reference evidence="9" key="1">
    <citation type="journal article" date="2018" name="Sci. Rep.">
        <title>Lignite coal burning seam in the remote Altai Mountains harbors a hydrogen-driven thermophilic microbial community.</title>
        <authorList>
            <person name="Kadnikov V.V."/>
            <person name="Mardanov A.V."/>
            <person name="Ivasenko D.A."/>
            <person name="Antsiferov D.V."/>
            <person name="Beletsky A.V."/>
            <person name="Karnachuk O.V."/>
            <person name="Ravin N.V."/>
        </authorList>
    </citation>
    <scope>NUCLEOTIDE SEQUENCE [LARGE SCALE GENOMIC DNA]</scope>
</reference>
<evidence type="ECO:0000256" key="5">
    <source>
        <dbReference type="ARBA" id="ARBA00022969"/>
    </source>
</evidence>
<comment type="function">
    <text evidence="1">In the phosphorylated form it could act as an anti-anti-sigma factor that counteracts SpoIIAB and thus releases sigma f from inhibition.</text>
</comment>
<evidence type="ECO:0000256" key="1">
    <source>
        <dbReference type="ARBA" id="ARBA00001976"/>
    </source>
</evidence>